<reference evidence="1 2" key="1">
    <citation type="journal article" date="2023" name="G3 (Bethesda)">
        <title>A chromosome-length genome assembly and annotation of blackberry (Rubus argutus, cv. 'Hillquist').</title>
        <authorList>
            <person name="Bruna T."/>
            <person name="Aryal R."/>
            <person name="Dudchenko O."/>
            <person name="Sargent D.J."/>
            <person name="Mead D."/>
            <person name="Buti M."/>
            <person name="Cavallini A."/>
            <person name="Hytonen T."/>
            <person name="Andres J."/>
            <person name="Pham M."/>
            <person name="Weisz D."/>
            <person name="Mascagni F."/>
            <person name="Usai G."/>
            <person name="Natali L."/>
            <person name="Bassil N."/>
            <person name="Fernandez G.E."/>
            <person name="Lomsadze A."/>
            <person name="Armour M."/>
            <person name="Olukolu B."/>
            <person name="Poorten T."/>
            <person name="Britton C."/>
            <person name="Davik J."/>
            <person name="Ashrafi H."/>
            <person name="Aiden E.L."/>
            <person name="Borodovsky M."/>
            <person name="Worthington M."/>
        </authorList>
    </citation>
    <scope>NUCLEOTIDE SEQUENCE [LARGE SCALE GENOMIC DNA]</scope>
    <source>
        <strain evidence="1">PI 553951</strain>
    </source>
</reference>
<dbReference type="EMBL" id="JBEDUW010000003">
    <property type="protein sequence ID" value="KAK9940791.1"/>
    <property type="molecule type" value="Genomic_DNA"/>
</dbReference>
<proteinExistence type="predicted"/>
<organism evidence="1 2">
    <name type="scientific">Rubus argutus</name>
    <name type="common">Southern blackberry</name>
    <dbReference type="NCBI Taxonomy" id="59490"/>
    <lineage>
        <taxon>Eukaryota</taxon>
        <taxon>Viridiplantae</taxon>
        <taxon>Streptophyta</taxon>
        <taxon>Embryophyta</taxon>
        <taxon>Tracheophyta</taxon>
        <taxon>Spermatophyta</taxon>
        <taxon>Magnoliopsida</taxon>
        <taxon>eudicotyledons</taxon>
        <taxon>Gunneridae</taxon>
        <taxon>Pentapetalae</taxon>
        <taxon>rosids</taxon>
        <taxon>fabids</taxon>
        <taxon>Rosales</taxon>
        <taxon>Rosaceae</taxon>
        <taxon>Rosoideae</taxon>
        <taxon>Rosoideae incertae sedis</taxon>
        <taxon>Rubus</taxon>
    </lineage>
</organism>
<dbReference type="PANTHER" id="PTHR45958:SF14">
    <property type="entry name" value="RING-TYPE E3 UBIQUITIN TRANSFERASE"/>
    <property type="match status" value="1"/>
</dbReference>
<dbReference type="InterPro" id="IPR052608">
    <property type="entry name" value="U-box_domain_protein"/>
</dbReference>
<gene>
    <name evidence="1" type="ORF">M0R45_017432</name>
</gene>
<keyword evidence="2" id="KW-1185">Reference proteome</keyword>
<dbReference type="Proteomes" id="UP001457282">
    <property type="component" value="Unassembled WGS sequence"/>
</dbReference>
<protein>
    <submittedName>
        <fullName evidence="1">Uncharacterized protein</fullName>
    </submittedName>
</protein>
<comment type="caution">
    <text evidence="1">The sequence shown here is derived from an EMBL/GenBank/DDBJ whole genome shotgun (WGS) entry which is preliminary data.</text>
</comment>
<evidence type="ECO:0000313" key="2">
    <source>
        <dbReference type="Proteomes" id="UP001457282"/>
    </source>
</evidence>
<sequence length="170" mass="18811">MALLSMAKDEESKEIMLQEAEEVFKQMEKVEGIVQHLAEAGRFDPLLTRLCEGSENVKIEMASMVGSLDDNATILVDSAVLPALTEKFIYNLLGVLPLVSLPCQMSILHILYGIASSPQASGNSSFSLCFKAFYNKLSLFKDKLLDNQSTDSERSDAACHTWPTVFTLER</sequence>
<dbReference type="AlphaFoldDB" id="A0AAW1XWD8"/>
<dbReference type="PANTHER" id="PTHR45958">
    <property type="entry name" value="RING-TYPE E3 UBIQUITIN TRANSFERASE"/>
    <property type="match status" value="1"/>
</dbReference>
<name>A0AAW1XWD8_RUBAR</name>
<evidence type="ECO:0000313" key="1">
    <source>
        <dbReference type="EMBL" id="KAK9940791.1"/>
    </source>
</evidence>
<accession>A0AAW1XWD8</accession>